<dbReference type="AlphaFoldDB" id="A0A0B4CXV0"/>
<dbReference type="RefSeq" id="WP_039246739.1">
    <property type="nucleotide sequence ID" value="NZ_JWSY01000019.1"/>
</dbReference>
<evidence type="ECO:0000313" key="1">
    <source>
        <dbReference type="EMBL" id="KIC56885.1"/>
    </source>
</evidence>
<dbReference type="EMBL" id="JWSY01000019">
    <property type="protein sequence ID" value="KIC56885.1"/>
    <property type="molecule type" value="Genomic_DNA"/>
</dbReference>
<evidence type="ECO:0000313" key="2">
    <source>
        <dbReference type="Proteomes" id="UP000031166"/>
    </source>
</evidence>
<accession>A0A0B4CXV0</accession>
<comment type="caution">
    <text evidence="1">The sequence shown here is derived from an EMBL/GenBank/DDBJ whole genome shotgun (WGS) entry which is preliminary data.</text>
</comment>
<reference evidence="1 2" key="1">
    <citation type="submission" date="2014-12" db="EMBL/GenBank/DDBJ databases">
        <title>Genome sequencing of Brevundimonas nasdae TPW30.</title>
        <authorList>
            <person name="Tan P.W."/>
            <person name="Chan K.-G."/>
        </authorList>
    </citation>
    <scope>NUCLEOTIDE SEQUENCE [LARGE SCALE GENOMIC DNA]</scope>
    <source>
        <strain evidence="1 2">TPW30</strain>
    </source>
</reference>
<name>A0A0B4CXV0_9CAUL</name>
<dbReference type="Proteomes" id="UP000031166">
    <property type="component" value="Unassembled WGS sequence"/>
</dbReference>
<sequence length="197" mass="21090">MLLLALMSAVALEPAIQTTGLLDATPETYRAPAVRPYQPPSRFGRETAEGDGEIDLHRRPLTAPVAVDDYAGDYEFSPSDSQTTYDQGVAQAAIDAEAAMGPLDGRWRIAQPDGRPLLSLSLTDRGEGRRVEGAWRSLDAPAGIDRMGFAGPVSTQGELVVIPLSEGELHLHPALNGWAGEWIHDGRARPVTATRPG</sequence>
<proteinExistence type="predicted"/>
<dbReference type="STRING" id="172043.RM53_11010"/>
<organism evidence="1 2">
    <name type="scientific">Brevundimonas nasdae</name>
    <dbReference type="NCBI Taxonomy" id="172043"/>
    <lineage>
        <taxon>Bacteria</taxon>
        <taxon>Pseudomonadati</taxon>
        <taxon>Pseudomonadota</taxon>
        <taxon>Alphaproteobacteria</taxon>
        <taxon>Caulobacterales</taxon>
        <taxon>Caulobacteraceae</taxon>
        <taxon>Brevundimonas</taxon>
    </lineage>
</organism>
<protein>
    <submittedName>
        <fullName evidence="1">Uncharacterized protein</fullName>
    </submittedName>
</protein>
<gene>
    <name evidence="1" type="ORF">RM53_11010</name>
</gene>